<reference evidence="2 3" key="1">
    <citation type="submission" date="2020-04" db="EMBL/GenBank/DDBJ databases">
        <title>Enterovirga sp. isolate from soil.</title>
        <authorList>
            <person name="Chea S."/>
            <person name="Kim D.-U."/>
        </authorList>
    </citation>
    <scope>NUCLEOTIDE SEQUENCE [LARGE SCALE GENOMIC DNA]</scope>
    <source>
        <strain evidence="2 3">DB1703</strain>
    </source>
</reference>
<evidence type="ECO:0000313" key="2">
    <source>
        <dbReference type="EMBL" id="NNM75029.1"/>
    </source>
</evidence>
<comment type="caution">
    <text evidence="2">The sequence shown here is derived from an EMBL/GenBank/DDBJ whole genome shotgun (WGS) entry which is preliminary data.</text>
</comment>
<dbReference type="AlphaFoldDB" id="A0A849IF06"/>
<name>A0A849IF06_9HYPH</name>
<gene>
    <name evidence="2" type="ORF">HJG44_21950</name>
</gene>
<dbReference type="Pfam" id="PF13455">
    <property type="entry name" value="MUG113"/>
    <property type="match status" value="1"/>
</dbReference>
<keyword evidence="3" id="KW-1185">Reference proteome</keyword>
<sequence length="221" mass="24442">MSGRVYFIQDSHGRLKIGYSQDPAGRLRALQTAHGAELSLLGSVPGTISAERDLQKRFADLKLTGEWFRASDDLLSHVRALLAAPEIPLLGKQVRARDPEKQSFSDRLLAFLRERHPERTVAAVAEWTGVSRDSIAQWFSRGSLPSGEVALHLMLVYGPPFVRDVFGIEKKWVLDAVALEESRVAHAELAGALAAVERLRGAKAHEDRAEELFTPDGKAQR</sequence>
<evidence type="ECO:0000313" key="3">
    <source>
        <dbReference type="Proteomes" id="UP000564885"/>
    </source>
</evidence>
<organism evidence="2 3">
    <name type="scientific">Enterovirga aerilata</name>
    <dbReference type="NCBI Taxonomy" id="2730920"/>
    <lineage>
        <taxon>Bacteria</taxon>
        <taxon>Pseudomonadati</taxon>
        <taxon>Pseudomonadota</taxon>
        <taxon>Alphaproteobacteria</taxon>
        <taxon>Hyphomicrobiales</taxon>
        <taxon>Methylobacteriaceae</taxon>
        <taxon>Enterovirga</taxon>
    </lineage>
</organism>
<proteinExistence type="predicted"/>
<dbReference type="Proteomes" id="UP000564885">
    <property type="component" value="Unassembled WGS sequence"/>
</dbReference>
<dbReference type="EMBL" id="JABEPP010000007">
    <property type="protein sequence ID" value="NNM75029.1"/>
    <property type="molecule type" value="Genomic_DNA"/>
</dbReference>
<dbReference type="RefSeq" id="WP_171220533.1">
    <property type="nucleotide sequence ID" value="NZ_JABEPP010000007.1"/>
</dbReference>
<protein>
    <recommendedName>
        <fullName evidence="1">Bacteriophage T5 Orf172 DNA-binding domain-containing protein</fullName>
    </recommendedName>
</protein>
<dbReference type="InterPro" id="IPR018306">
    <property type="entry name" value="Phage_T5_Orf172_DNA-bd"/>
</dbReference>
<feature type="domain" description="Bacteriophage T5 Orf172 DNA-binding" evidence="1">
    <location>
        <begin position="9"/>
        <end position="81"/>
    </location>
</feature>
<dbReference type="SMART" id="SM00974">
    <property type="entry name" value="T5orf172"/>
    <property type="match status" value="1"/>
</dbReference>
<evidence type="ECO:0000259" key="1">
    <source>
        <dbReference type="SMART" id="SM00974"/>
    </source>
</evidence>
<accession>A0A849IF06</accession>